<name>A0A819XWU2_9BILA</name>
<comment type="caution">
    <text evidence="3">The sequence shown here is derived from an EMBL/GenBank/DDBJ whole genome shotgun (WGS) entry which is preliminary data.</text>
</comment>
<feature type="region of interest" description="Disordered" evidence="1">
    <location>
        <begin position="63"/>
        <end position="112"/>
    </location>
</feature>
<evidence type="ECO:0000313" key="4">
    <source>
        <dbReference type="Proteomes" id="UP000663874"/>
    </source>
</evidence>
<evidence type="ECO:0000256" key="1">
    <source>
        <dbReference type="SAM" id="MobiDB-lite"/>
    </source>
</evidence>
<accession>A0A819XWU2</accession>
<gene>
    <name evidence="3" type="ORF">FNK824_LOCUS33553</name>
</gene>
<dbReference type="EMBL" id="CAJOBE010012385">
    <property type="protein sequence ID" value="CAF4148371.1"/>
    <property type="molecule type" value="Genomic_DNA"/>
</dbReference>
<evidence type="ECO:0000259" key="2">
    <source>
        <dbReference type="Pfam" id="PF13843"/>
    </source>
</evidence>
<dbReference type="Proteomes" id="UP000663874">
    <property type="component" value="Unassembled WGS sequence"/>
</dbReference>
<feature type="compositionally biased region" description="Acidic residues" evidence="1">
    <location>
        <begin position="70"/>
        <end position="86"/>
    </location>
</feature>
<dbReference type="InterPro" id="IPR029526">
    <property type="entry name" value="PGBD"/>
</dbReference>
<organism evidence="3 4">
    <name type="scientific">Rotaria sordida</name>
    <dbReference type="NCBI Taxonomy" id="392033"/>
    <lineage>
        <taxon>Eukaryota</taxon>
        <taxon>Metazoa</taxon>
        <taxon>Spiralia</taxon>
        <taxon>Gnathifera</taxon>
        <taxon>Rotifera</taxon>
        <taxon>Eurotatoria</taxon>
        <taxon>Bdelloidea</taxon>
        <taxon>Philodinida</taxon>
        <taxon>Philodinidae</taxon>
        <taxon>Rotaria</taxon>
    </lineage>
</organism>
<sequence>MVSSNDKHVDHALLACRIRQRYATGETPFHMIYGVEVKLPGDEQLPIINHLVQQRAIVHQRLDLNPNNNEIDDIDDGQDSDSDSEYDPIVTESDDISTNKHMSEESDSLNSDIDQSDIAADSQPETLQKAGVTWSIHSIPVQGRISTANIMKKKPDSITKILDEIGLHINHYAERHFDQMQRSYQGSNTMKLNSLQWKLLDRIELESFIGLLIQSGVNKNNHELLSGLWDISQATMSLERYRYLLQFIRFDDRQHRDKSDRLSPVRFIFESFVKQLPRHFVPDENLTVDEQLVPFRGRCCFVQYMPKKSAKYGLKFCALCDVDSRYVLSLDLYTEKKDNIVLNLVHQLPKNVKQGCTITFDHYFTDMTFSEALLDRKSDVHWSRRT</sequence>
<proteinExistence type="predicted"/>
<dbReference type="PANTHER" id="PTHR46599:SF3">
    <property type="entry name" value="PIGGYBAC TRANSPOSABLE ELEMENT-DERIVED PROTEIN 4"/>
    <property type="match status" value="1"/>
</dbReference>
<feature type="domain" description="PiggyBac transposable element-derived protein" evidence="2">
    <location>
        <begin position="160"/>
        <end position="374"/>
    </location>
</feature>
<protein>
    <recommendedName>
        <fullName evidence="2">PiggyBac transposable element-derived protein domain-containing protein</fullName>
    </recommendedName>
</protein>
<dbReference type="Pfam" id="PF13843">
    <property type="entry name" value="DDE_Tnp_1_7"/>
    <property type="match status" value="1"/>
</dbReference>
<dbReference type="PANTHER" id="PTHR46599">
    <property type="entry name" value="PIGGYBAC TRANSPOSABLE ELEMENT-DERIVED PROTEIN 4"/>
    <property type="match status" value="1"/>
</dbReference>
<evidence type="ECO:0000313" key="3">
    <source>
        <dbReference type="EMBL" id="CAF4148371.1"/>
    </source>
</evidence>
<reference evidence="3" key="1">
    <citation type="submission" date="2021-02" db="EMBL/GenBank/DDBJ databases">
        <authorList>
            <person name="Nowell W R."/>
        </authorList>
    </citation>
    <scope>NUCLEOTIDE SEQUENCE</scope>
</reference>
<dbReference type="AlphaFoldDB" id="A0A819XWU2"/>